<dbReference type="InterPro" id="IPR047146">
    <property type="entry name" value="Cyt_P450_E_CYP52_fungi"/>
</dbReference>
<dbReference type="Pfam" id="PF00067">
    <property type="entry name" value="p450"/>
    <property type="match status" value="1"/>
</dbReference>
<evidence type="ECO:0000313" key="8">
    <source>
        <dbReference type="EMBL" id="KAL2059183.1"/>
    </source>
</evidence>
<evidence type="ECO:0000256" key="3">
    <source>
        <dbReference type="ARBA" id="ARBA00022617"/>
    </source>
</evidence>
<keyword evidence="7" id="KW-0503">Monooxygenase</keyword>
<keyword evidence="3" id="KW-0349">Heme</keyword>
<keyword evidence="9" id="KW-1185">Reference proteome</keyword>
<organism evidence="8 9">
    <name type="scientific">Lepraria finkii</name>
    <dbReference type="NCBI Taxonomy" id="1340010"/>
    <lineage>
        <taxon>Eukaryota</taxon>
        <taxon>Fungi</taxon>
        <taxon>Dikarya</taxon>
        <taxon>Ascomycota</taxon>
        <taxon>Pezizomycotina</taxon>
        <taxon>Lecanoromycetes</taxon>
        <taxon>OSLEUM clade</taxon>
        <taxon>Lecanoromycetidae</taxon>
        <taxon>Lecanorales</taxon>
        <taxon>Lecanorineae</taxon>
        <taxon>Stereocaulaceae</taxon>
        <taxon>Lepraria</taxon>
    </lineage>
</organism>
<dbReference type="SUPFAM" id="SSF48264">
    <property type="entry name" value="Cytochrome P450"/>
    <property type="match status" value="1"/>
</dbReference>
<dbReference type="InterPro" id="IPR001128">
    <property type="entry name" value="Cyt_P450"/>
</dbReference>
<evidence type="ECO:0000256" key="6">
    <source>
        <dbReference type="ARBA" id="ARBA00023004"/>
    </source>
</evidence>
<evidence type="ECO:0000256" key="2">
    <source>
        <dbReference type="ARBA" id="ARBA00010617"/>
    </source>
</evidence>
<dbReference type="EMBL" id="JBHFEH010000001">
    <property type="protein sequence ID" value="KAL2059183.1"/>
    <property type="molecule type" value="Genomic_DNA"/>
</dbReference>
<gene>
    <name evidence="8" type="ORF">ABVK25_000475</name>
</gene>
<dbReference type="CDD" id="cd11063">
    <property type="entry name" value="CYP52"/>
    <property type="match status" value="1"/>
</dbReference>
<dbReference type="PRINTS" id="PR01239">
    <property type="entry name" value="EP450IICYP52"/>
</dbReference>
<name>A0ABR4BRW7_9LECA</name>
<evidence type="ECO:0000313" key="9">
    <source>
        <dbReference type="Proteomes" id="UP001590951"/>
    </source>
</evidence>
<keyword evidence="6" id="KW-0408">Iron</keyword>
<evidence type="ECO:0000256" key="5">
    <source>
        <dbReference type="ARBA" id="ARBA00023002"/>
    </source>
</evidence>
<sequence>MSVSRILAIAIAILFLSYGIPIVQRFLSRGRASRSHGCLPPPSIPQRDPIFGLDVILQLFKAVKAGQRNISMNQLFKIYGHTFQSKSWNSATIYTIEPKNLQAVFATDFMSWGVQPMRLFAFKPFVGKGIMCADGTFWEQSRALIKPTFARAQIADLHLAAYAVHVEKLLDLLPRDGATVDLQPLFSRLALDSSTEFLFGESVGSLSPNTISFGAESFLKAYDYGQMVIGRRLHLPQWNFLTRDKKFWDSCKIVREFVDSYIEQGQHIVDQAKKGNEAPKRYILAHELIKETRDPDNIRNQLFNIFLPAHEAVGVALTNVFFNLARNPNVYTKLRQEILAAAIDQAPWTFERLKSLRYLQYVINETFRLNPAIGTNTRMALQDTILPTGGGPSGTSPIFVKRRDIVTMSFYALHRRQDLFGDDANVFRPERWETLRPVHWSYLTFGGGPRICPSQQLALTEVSYTIVKIMQMFKGIENRDPVNGFIEVYKITTTSKNGAKVALLPA</sequence>
<proteinExistence type="inferred from homology"/>
<keyword evidence="4" id="KW-0479">Metal-binding</keyword>
<comment type="similarity">
    <text evidence="2">Belongs to the cytochrome P450 family.</text>
</comment>
<dbReference type="PANTHER" id="PTHR24287">
    <property type="entry name" value="P450, PUTATIVE (EUROFUNG)-RELATED"/>
    <property type="match status" value="1"/>
</dbReference>
<evidence type="ECO:0000256" key="4">
    <source>
        <dbReference type="ARBA" id="ARBA00022723"/>
    </source>
</evidence>
<dbReference type="InterPro" id="IPR002974">
    <property type="entry name" value="Cyt_P450_E_CYP52_ascomycetes"/>
</dbReference>
<dbReference type="Proteomes" id="UP001590951">
    <property type="component" value="Unassembled WGS sequence"/>
</dbReference>
<protein>
    <recommendedName>
        <fullName evidence="10">Cytochrome P450</fullName>
    </recommendedName>
</protein>
<comment type="caution">
    <text evidence="8">The sequence shown here is derived from an EMBL/GenBank/DDBJ whole genome shotgun (WGS) entry which is preliminary data.</text>
</comment>
<evidence type="ECO:0000256" key="7">
    <source>
        <dbReference type="ARBA" id="ARBA00023033"/>
    </source>
</evidence>
<dbReference type="PANTHER" id="PTHR24287:SF17">
    <property type="entry name" value="P450, PUTATIVE (EUROFUNG)-RELATED"/>
    <property type="match status" value="1"/>
</dbReference>
<dbReference type="PRINTS" id="PR00385">
    <property type="entry name" value="P450"/>
</dbReference>
<keyword evidence="5" id="KW-0560">Oxidoreductase</keyword>
<comment type="cofactor">
    <cofactor evidence="1">
        <name>heme</name>
        <dbReference type="ChEBI" id="CHEBI:30413"/>
    </cofactor>
</comment>
<dbReference type="Gene3D" id="1.10.630.10">
    <property type="entry name" value="Cytochrome P450"/>
    <property type="match status" value="1"/>
</dbReference>
<dbReference type="PRINTS" id="PR00464">
    <property type="entry name" value="EP450II"/>
</dbReference>
<evidence type="ECO:0000256" key="1">
    <source>
        <dbReference type="ARBA" id="ARBA00001971"/>
    </source>
</evidence>
<dbReference type="InterPro" id="IPR036396">
    <property type="entry name" value="Cyt_P450_sf"/>
</dbReference>
<evidence type="ECO:0008006" key="10">
    <source>
        <dbReference type="Google" id="ProtNLM"/>
    </source>
</evidence>
<accession>A0ABR4BRW7</accession>
<dbReference type="InterPro" id="IPR002402">
    <property type="entry name" value="Cyt_P450_E_grp-II"/>
</dbReference>
<reference evidence="8 9" key="1">
    <citation type="submission" date="2024-09" db="EMBL/GenBank/DDBJ databases">
        <title>Rethinking Asexuality: The Enigmatic Case of Functional Sexual Genes in Lepraria (Stereocaulaceae).</title>
        <authorList>
            <person name="Doellman M."/>
            <person name="Sun Y."/>
            <person name="Barcenas-Pena A."/>
            <person name="Lumbsch H.T."/>
            <person name="Grewe F."/>
        </authorList>
    </citation>
    <scope>NUCLEOTIDE SEQUENCE [LARGE SCALE GENOMIC DNA]</scope>
    <source>
        <strain evidence="8 9">Grewe 0041</strain>
    </source>
</reference>